<gene>
    <name evidence="5" type="primary">LOC108630560</name>
</gene>
<evidence type="ECO:0000256" key="2">
    <source>
        <dbReference type="ARBA" id="ARBA00022840"/>
    </source>
</evidence>
<keyword evidence="4" id="KW-1185">Reference proteome</keyword>
<dbReference type="RefSeq" id="XP_017889400.1">
    <property type="nucleotide sequence ID" value="XM_018033911.2"/>
</dbReference>
<evidence type="ECO:0000256" key="3">
    <source>
        <dbReference type="SAM" id="Coils"/>
    </source>
</evidence>
<keyword evidence="2" id="KW-0067">ATP-binding</keyword>
<sequence>MSHLATAVITFHVSNMSLITSWGVVTTAKMHIVEAAGTGTAGRSSSCWKTAADIGMANLMKSELEQFFNYITRPKSSCINIIRSSNLLRILGSAFSLSSVIRFISHVQITREDLDITLSTLKFTAKVARLKPVKVKENIQHRGDLLVHKLQNEVNDLKKELMLNDLFLQQEALVNISKSRLEQINRTILSYLDGKISDFTLISVSQAQALLKTIKDLYDRLTVKEVEVEKMKETYENLMKGAPVVDRSLESDHKDTDDQTTDDNWQRLRSLSQILLEVKPLQQEMGKEEVGSLVERSGITLGPYTNDTTVRTIQTQNIVKIDDQHMGAARHLFNCFLKENIMYTKIKEMFDKSQKALAGVHQKFTNTIDIYFQVKRNLDDACDKLGKHQEIRRVLKLENSDTKLILEMENSIEKDIQCHQKVLNSLKEEMSQVQKEIIELTRRQKETGSKLEAGFKEYCKRKNLLLHYTDKSMKAMLEPADRESLEIIRRKYNKLQRTMLRKAKVDLFRQKS</sequence>
<dbReference type="Proteomes" id="UP000694925">
    <property type="component" value="Unplaced"/>
</dbReference>
<dbReference type="KEGG" id="ccal:108630560"/>
<reference evidence="5" key="1">
    <citation type="submission" date="2025-08" db="UniProtKB">
        <authorList>
            <consortium name="RefSeq"/>
        </authorList>
    </citation>
    <scope>IDENTIFICATION</scope>
    <source>
        <tissue evidence="5">Whole body</tissue>
    </source>
</reference>
<dbReference type="InterPro" id="IPR036961">
    <property type="entry name" value="Kinesin_motor_dom_sf"/>
</dbReference>
<dbReference type="SUPFAM" id="SSF52540">
    <property type="entry name" value="P-loop containing nucleoside triphosphate hydrolases"/>
    <property type="match status" value="1"/>
</dbReference>
<name>A0AAJ7JBE6_9HYME</name>
<dbReference type="Gene3D" id="3.40.850.10">
    <property type="entry name" value="Kinesin motor domain"/>
    <property type="match status" value="1"/>
</dbReference>
<keyword evidence="3" id="KW-0175">Coiled coil</keyword>
<dbReference type="GeneID" id="108630560"/>
<proteinExistence type="predicted"/>
<keyword evidence="1" id="KW-0547">Nucleotide-binding</keyword>
<organism evidence="4 5">
    <name type="scientific">Ceratina calcarata</name>
    <dbReference type="NCBI Taxonomy" id="156304"/>
    <lineage>
        <taxon>Eukaryota</taxon>
        <taxon>Metazoa</taxon>
        <taxon>Ecdysozoa</taxon>
        <taxon>Arthropoda</taxon>
        <taxon>Hexapoda</taxon>
        <taxon>Insecta</taxon>
        <taxon>Pterygota</taxon>
        <taxon>Neoptera</taxon>
        <taxon>Endopterygota</taxon>
        <taxon>Hymenoptera</taxon>
        <taxon>Apocrita</taxon>
        <taxon>Aculeata</taxon>
        <taxon>Apoidea</taxon>
        <taxon>Anthophila</taxon>
        <taxon>Apidae</taxon>
        <taxon>Ceratina</taxon>
        <taxon>Zadontomerus</taxon>
    </lineage>
</organism>
<dbReference type="AlphaFoldDB" id="A0AAJ7JBE6"/>
<dbReference type="GO" id="GO:0005524">
    <property type="term" value="F:ATP binding"/>
    <property type="evidence" value="ECO:0007669"/>
    <property type="project" value="UniProtKB-KW"/>
</dbReference>
<dbReference type="InterPro" id="IPR027417">
    <property type="entry name" value="P-loop_NTPase"/>
</dbReference>
<protein>
    <submittedName>
        <fullName evidence="5">Uncharacterized protein LOC108630560 isoform X1</fullName>
    </submittedName>
</protein>
<evidence type="ECO:0000256" key="1">
    <source>
        <dbReference type="ARBA" id="ARBA00022741"/>
    </source>
</evidence>
<evidence type="ECO:0000313" key="5">
    <source>
        <dbReference type="RefSeq" id="XP_017889400.1"/>
    </source>
</evidence>
<accession>A0AAJ7JBE6</accession>
<evidence type="ECO:0000313" key="4">
    <source>
        <dbReference type="Proteomes" id="UP000694925"/>
    </source>
</evidence>
<feature type="coiled-coil region" evidence="3">
    <location>
        <begin position="409"/>
        <end position="443"/>
    </location>
</feature>